<feature type="transmembrane region" description="Helical" evidence="1">
    <location>
        <begin position="249"/>
        <end position="271"/>
    </location>
</feature>
<dbReference type="PANTHER" id="PTHR42109">
    <property type="entry name" value="UNPLACED GENOMIC SCAFFOLD UM_SCAF_CONTIG_1.265, WHOLE GENOME SHOTGUN SEQUENCE"/>
    <property type="match status" value="1"/>
</dbReference>
<comment type="caution">
    <text evidence="3">The sequence shown here is derived from an EMBL/GenBank/DDBJ whole genome shotgun (WGS) entry which is preliminary data.</text>
</comment>
<dbReference type="Pfam" id="PF24800">
    <property type="entry name" value="DUF7702"/>
    <property type="match status" value="1"/>
</dbReference>
<proteinExistence type="predicted"/>
<feature type="transmembrane region" description="Helical" evidence="1">
    <location>
        <begin position="78"/>
        <end position="101"/>
    </location>
</feature>
<dbReference type="OrthoDB" id="5389493at2759"/>
<name>A0A9P6JN96_9AGAR</name>
<feature type="transmembrane region" description="Helical" evidence="1">
    <location>
        <begin position="165"/>
        <end position="183"/>
    </location>
</feature>
<dbReference type="AlphaFoldDB" id="A0A9P6JN96"/>
<keyword evidence="1" id="KW-0812">Transmembrane</keyword>
<feature type="transmembrane region" description="Helical" evidence="1">
    <location>
        <begin position="128"/>
        <end position="145"/>
    </location>
</feature>
<dbReference type="Proteomes" id="UP000807306">
    <property type="component" value="Unassembled WGS sequence"/>
</dbReference>
<dbReference type="InterPro" id="IPR056119">
    <property type="entry name" value="DUF7702"/>
</dbReference>
<evidence type="ECO:0000313" key="4">
    <source>
        <dbReference type="Proteomes" id="UP000807306"/>
    </source>
</evidence>
<evidence type="ECO:0000313" key="3">
    <source>
        <dbReference type="EMBL" id="KAF9526921.1"/>
    </source>
</evidence>
<evidence type="ECO:0000259" key="2">
    <source>
        <dbReference type="Pfam" id="PF24800"/>
    </source>
</evidence>
<dbReference type="EMBL" id="MU157866">
    <property type="protein sequence ID" value="KAF9526921.1"/>
    <property type="molecule type" value="Genomic_DNA"/>
</dbReference>
<protein>
    <recommendedName>
        <fullName evidence="2">DUF7702 domain-containing protein</fullName>
    </recommendedName>
</protein>
<keyword evidence="4" id="KW-1185">Reference proteome</keyword>
<sequence>MSTPAINYAHYIGYDNLPASIVFAVLYAPLFFWFLRKSFTHPTYVHFVLTLFCLIRVVAFIIRAVLAGSSNAGTNLGLVIADQILFGVGYFGLLYSAYTLVLDLEQATDKVQNTDENPIITLTKNRRLFRLLMTVAVALGITASSNVNSDGSSPSYANALREASTIIFLVMTALLVFQTVYFARIKMMNRHTSIQNPQAPINTDRQDSFGAKHGIFILVVISLLLLIREIFITATMTPSNRPKQYNEHFWYPFVATTEFLAVVCYVTPGLVPSAKDINMRTTNMHQDHDLKESA</sequence>
<feature type="transmembrane region" description="Helical" evidence="1">
    <location>
        <begin position="47"/>
        <end position="66"/>
    </location>
</feature>
<organism evidence="3 4">
    <name type="scientific">Crepidotus variabilis</name>
    <dbReference type="NCBI Taxonomy" id="179855"/>
    <lineage>
        <taxon>Eukaryota</taxon>
        <taxon>Fungi</taxon>
        <taxon>Dikarya</taxon>
        <taxon>Basidiomycota</taxon>
        <taxon>Agaricomycotina</taxon>
        <taxon>Agaricomycetes</taxon>
        <taxon>Agaricomycetidae</taxon>
        <taxon>Agaricales</taxon>
        <taxon>Agaricineae</taxon>
        <taxon>Crepidotaceae</taxon>
        <taxon>Crepidotus</taxon>
    </lineage>
</organism>
<reference evidence="3" key="1">
    <citation type="submission" date="2020-11" db="EMBL/GenBank/DDBJ databases">
        <authorList>
            <consortium name="DOE Joint Genome Institute"/>
            <person name="Ahrendt S."/>
            <person name="Riley R."/>
            <person name="Andreopoulos W."/>
            <person name="Labutti K."/>
            <person name="Pangilinan J."/>
            <person name="Ruiz-Duenas F.J."/>
            <person name="Barrasa J.M."/>
            <person name="Sanchez-Garcia M."/>
            <person name="Camarero S."/>
            <person name="Miyauchi S."/>
            <person name="Serrano A."/>
            <person name="Linde D."/>
            <person name="Babiker R."/>
            <person name="Drula E."/>
            <person name="Ayuso-Fernandez I."/>
            <person name="Pacheco R."/>
            <person name="Padilla G."/>
            <person name="Ferreira P."/>
            <person name="Barriuso J."/>
            <person name="Kellner H."/>
            <person name="Castanera R."/>
            <person name="Alfaro M."/>
            <person name="Ramirez L."/>
            <person name="Pisabarro A.G."/>
            <person name="Kuo A."/>
            <person name="Tritt A."/>
            <person name="Lipzen A."/>
            <person name="He G."/>
            <person name="Yan M."/>
            <person name="Ng V."/>
            <person name="Cullen D."/>
            <person name="Martin F."/>
            <person name="Rosso M.-N."/>
            <person name="Henrissat B."/>
            <person name="Hibbett D."/>
            <person name="Martinez A.T."/>
            <person name="Grigoriev I.V."/>
        </authorList>
    </citation>
    <scope>NUCLEOTIDE SEQUENCE</scope>
    <source>
        <strain evidence="3">CBS 506.95</strain>
    </source>
</reference>
<keyword evidence="1" id="KW-1133">Transmembrane helix</keyword>
<feature type="domain" description="DUF7702" evidence="2">
    <location>
        <begin position="21"/>
        <end position="183"/>
    </location>
</feature>
<keyword evidence="1" id="KW-0472">Membrane</keyword>
<feature type="transmembrane region" description="Helical" evidence="1">
    <location>
        <begin position="17"/>
        <end position="35"/>
    </location>
</feature>
<evidence type="ECO:0000256" key="1">
    <source>
        <dbReference type="SAM" id="Phobius"/>
    </source>
</evidence>
<accession>A0A9P6JN96</accession>
<gene>
    <name evidence="3" type="ORF">CPB83DRAFT_816514</name>
</gene>
<feature type="transmembrane region" description="Helical" evidence="1">
    <location>
        <begin position="215"/>
        <end position="237"/>
    </location>
</feature>
<dbReference type="PANTHER" id="PTHR42109:SF2">
    <property type="entry name" value="INTEGRAL MEMBRANE PROTEIN"/>
    <property type="match status" value="1"/>
</dbReference>